<evidence type="ECO:0000256" key="2">
    <source>
        <dbReference type="ARBA" id="ARBA00022801"/>
    </source>
</evidence>
<feature type="binding site" evidence="3">
    <location>
        <position position="115"/>
    </location>
    <ligand>
        <name>a divalent metal cation</name>
        <dbReference type="ChEBI" id="CHEBI:60240"/>
        <label>1</label>
    </ligand>
</feature>
<proteinExistence type="inferred from homology"/>
<dbReference type="InterPro" id="IPR032466">
    <property type="entry name" value="Metal_Hydrolase"/>
</dbReference>
<evidence type="ECO:0000256" key="1">
    <source>
        <dbReference type="ARBA" id="ARBA00009275"/>
    </source>
</evidence>
<dbReference type="AlphaFoldDB" id="A0A3P3XTH8"/>
<feature type="binding site" evidence="3">
    <location>
        <position position="175"/>
    </location>
    <ligand>
        <name>a divalent metal cation</name>
        <dbReference type="ChEBI" id="CHEBI:60240"/>
        <label>2</label>
    </ligand>
</feature>
<protein>
    <submittedName>
        <fullName evidence="4">Putative Hydrolase, TatD family</fullName>
    </submittedName>
</protein>
<gene>
    <name evidence="4" type="ORF">SPIRO4BDMA_50939</name>
</gene>
<dbReference type="GO" id="GO:0016788">
    <property type="term" value="F:hydrolase activity, acting on ester bonds"/>
    <property type="evidence" value="ECO:0007669"/>
    <property type="project" value="InterPro"/>
</dbReference>
<dbReference type="GO" id="GO:0005829">
    <property type="term" value="C:cytosol"/>
    <property type="evidence" value="ECO:0007669"/>
    <property type="project" value="TreeGrafter"/>
</dbReference>
<evidence type="ECO:0000313" key="4">
    <source>
        <dbReference type="EMBL" id="SLM19424.1"/>
    </source>
</evidence>
<dbReference type="CDD" id="cd01310">
    <property type="entry name" value="TatD_DNAse"/>
    <property type="match status" value="1"/>
</dbReference>
<name>A0A3P3XTH8_9SPIR</name>
<dbReference type="PANTHER" id="PTHR46124">
    <property type="entry name" value="D-AMINOACYL-TRNA DEACYLASE"/>
    <property type="match status" value="1"/>
</dbReference>
<dbReference type="PANTHER" id="PTHR46124:SF2">
    <property type="entry name" value="D-AMINOACYL-TRNA DEACYLASE"/>
    <property type="match status" value="1"/>
</dbReference>
<reference evidence="4" key="1">
    <citation type="submission" date="2017-02" db="EMBL/GenBank/DDBJ databases">
        <authorList>
            <person name="Regsiter A."/>
            <person name="William W."/>
        </authorList>
    </citation>
    <scope>NUCLEOTIDE SEQUENCE</scope>
    <source>
        <strain evidence="4">BdmA 4</strain>
    </source>
</reference>
<keyword evidence="2 4" id="KW-0378">Hydrolase</keyword>
<comment type="similarity">
    <text evidence="1">Belongs to the metallo-dependent hydrolases superfamily. TatD-type hydrolase family.</text>
</comment>
<dbReference type="GO" id="GO:0046872">
    <property type="term" value="F:metal ion binding"/>
    <property type="evidence" value="ECO:0007669"/>
    <property type="project" value="UniProtKB-KW"/>
</dbReference>
<accession>A0A3P3XTH8</accession>
<keyword evidence="3" id="KW-0479">Metal-binding</keyword>
<dbReference type="SUPFAM" id="SSF51556">
    <property type="entry name" value="Metallo-dependent hydrolases"/>
    <property type="match status" value="1"/>
</dbReference>
<dbReference type="PROSITE" id="PS01091">
    <property type="entry name" value="TATD_3"/>
    <property type="match status" value="1"/>
</dbReference>
<feature type="binding site" evidence="3">
    <location>
        <position position="225"/>
    </location>
    <ligand>
        <name>a divalent metal cation</name>
        <dbReference type="ChEBI" id="CHEBI:60240"/>
        <label>1</label>
    </ligand>
</feature>
<dbReference type="InterPro" id="IPR001130">
    <property type="entry name" value="TatD-like"/>
</dbReference>
<dbReference type="Gene3D" id="3.20.20.140">
    <property type="entry name" value="Metal-dependent hydrolases"/>
    <property type="match status" value="1"/>
</dbReference>
<organism evidence="4">
    <name type="scientific">uncultured spirochete</name>
    <dbReference type="NCBI Taxonomy" id="156406"/>
    <lineage>
        <taxon>Bacteria</taxon>
        <taxon>Pseudomonadati</taxon>
        <taxon>Spirochaetota</taxon>
        <taxon>Spirochaetia</taxon>
        <taxon>Spirochaetales</taxon>
        <taxon>environmental samples</taxon>
    </lineage>
</organism>
<dbReference type="Pfam" id="PF01026">
    <property type="entry name" value="TatD_DNase"/>
    <property type="match status" value="1"/>
</dbReference>
<dbReference type="EMBL" id="FWDO01000005">
    <property type="protein sequence ID" value="SLM19424.1"/>
    <property type="molecule type" value="Genomic_DNA"/>
</dbReference>
<sequence length="278" mass="30263">MSGVFTDSHAHLEMVAQRLGVFALDGVVAAYAAQPGELIFDIGVDPGDLGRRRALVEKSLAGMAEEPGAGPARAIELPIRWAAGIWPGREALDNPKASLEALERDIGAEIDALGECGLDYHHMDAGPEAQRELFGAQIELALSHRLPLIVHSREAFQDTFALVQSCARHIPTIIHCFGYGPEEADSFLRAGCYLSFAGNITYKKSQPLRDALALVPEERLLLETDAPYMNPMPHRGKPSSSLDIERTYQVVSTLRGLDIEALRISVSSNLRRILGMSP</sequence>
<evidence type="ECO:0000256" key="3">
    <source>
        <dbReference type="PIRSR" id="PIRSR005902-1"/>
    </source>
</evidence>
<feature type="binding site" evidence="3">
    <location>
        <position position="151"/>
    </location>
    <ligand>
        <name>a divalent metal cation</name>
        <dbReference type="ChEBI" id="CHEBI:60240"/>
        <label>2</label>
    </ligand>
</feature>
<dbReference type="PIRSF" id="PIRSF005902">
    <property type="entry name" value="DNase_TatD"/>
    <property type="match status" value="1"/>
</dbReference>
<dbReference type="InterPro" id="IPR018228">
    <property type="entry name" value="DNase_TatD-rel_CS"/>
</dbReference>